<protein>
    <recommendedName>
        <fullName evidence="5">Alginate biosynthesis protein AlgP</fullName>
    </recommendedName>
</protein>
<dbReference type="RefSeq" id="WP_345443771.1">
    <property type="nucleotide sequence ID" value="NZ_BAABQU010000014.1"/>
</dbReference>
<accession>A0ABP9UAV6</accession>
<feature type="region of interest" description="Disordered" evidence="2">
    <location>
        <begin position="330"/>
        <end position="382"/>
    </location>
</feature>
<evidence type="ECO:0000313" key="3">
    <source>
        <dbReference type="EMBL" id="GAA5439914.1"/>
    </source>
</evidence>
<evidence type="ECO:0000256" key="1">
    <source>
        <dbReference type="SAM" id="Coils"/>
    </source>
</evidence>
<evidence type="ECO:0000313" key="4">
    <source>
        <dbReference type="Proteomes" id="UP001423409"/>
    </source>
</evidence>
<evidence type="ECO:0000256" key="2">
    <source>
        <dbReference type="SAM" id="MobiDB-lite"/>
    </source>
</evidence>
<dbReference type="EMBL" id="BAABQU010000014">
    <property type="protein sequence ID" value="GAA5439914.1"/>
    <property type="molecule type" value="Genomic_DNA"/>
</dbReference>
<comment type="caution">
    <text evidence="3">The sequence shown here is derived from an EMBL/GenBank/DDBJ whole genome shotgun (WGS) entry which is preliminary data.</text>
</comment>
<organism evidence="3 4">
    <name type="scientific">Deinococcus caeni</name>
    <dbReference type="NCBI Taxonomy" id="569127"/>
    <lineage>
        <taxon>Bacteria</taxon>
        <taxon>Thermotogati</taxon>
        <taxon>Deinococcota</taxon>
        <taxon>Deinococci</taxon>
        <taxon>Deinococcales</taxon>
        <taxon>Deinococcaceae</taxon>
        <taxon>Deinococcus</taxon>
    </lineage>
</organism>
<name>A0ABP9UAV6_9DEIO</name>
<keyword evidence="4" id="KW-1185">Reference proteome</keyword>
<keyword evidence="1" id="KW-0175">Coiled coil</keyword>
<feature type="coiled-coil region" evidence="1">
    <location>
        <begin position="189"/>
        <end position="258"/>
    </location>
</feature>
<proteinExistence type="predicted"/>
<feature type="compositionally biased region" description="Low complexity" evidence="2">
    <location>
        <begin position="347"/>
        <end position="362"/>
    </location>
</feature>
<evidence type="ECO:0008006" key="5">
    <source>
        <dbReference type="Google" id="ProtNLM"/>
    </source>
</evidence>
<dbReference type="Proteomes" id="UP001423409">
    <property type="component" value="Unassembled WGS sequence"/>
</dbReference>
<reference evidence="3 4" key="1">
    <citation type="submission" date="2024-02" db="EMBL/GenBank/DDBJ databases">
        <title>Deinococcus caeni NBRC 101312.</title>
        <authorList>
            <person name="Ichikawa N."/>
            <person name="Katano-Makiyama Y."/>
            <person name="Hidaka K."/>
        </authorList>
    </citation>
    <scope>NUCLEOTIDE SEQUENCE [LARGE SCALE GENOMIC DNA]</scope>
    <source>
        <strain evidence="3 4">NBRC 101312</strain>
    </source>
</reference>
<gene>
    <name evidence="3" type="ORF">Dcae01_01421</name>
</gene>
<sequence length="382" mass="39583">MTSDTTGGVSKRSLLMLGGLAALALNKDTRRALVTGSRDVWSGAQHTLQDTVKPTLAHSLAQAQERSQELALEAARRGQSAASLIREEGVPRATSLLSSVLDEVAAVAGGLAGTAGELAGSAQERAGTLAGTLADTTQTVTRQGRQQAGRLLSAAQHGAGDTLADARGAGKELLATVHDRVSSTMHEVADGAQTRQRRMERTLKQARRDAERELRAGQRTLNPAKLQKAIDRKVAPLQKELARELKVLEKQARQARRDDRSGGSAGALVTLALVGTGAVVLARVPAARQGILSAVEGMNPEAAQALRQAGRNARNLIGSAWLERIEEHQATPAPGAAKSTQAATTGASAYGAVAPDAPAAARTKAEESGGSEGAARKDSPTN</sequence>